<protein>
    <submittedName>
        <fullName evidence="2">ANTAR domain-containing protein</fullName>
    </submittedName>
</protein>
<dbReference type="InterPro" id="IPR011006">
    <property type="entry name" value="CheY-like_superfamily"/>
</dbReference>
<keyword evidence="3" id="KW-1185">Reference proteome</keyword>
<evidence type="ECO:0000313" key="3">
    <source>
        <dbReference type="Proteomes" id="UP001148313"/>
    </source>
</evidence>
<reference evidence="2" key="1">
    <citation type="submission" date="2022-11" db="EMBL/GenBank/DDBJ databases">
        <title>Hoeflea poritis sp. nov., isolated from scleractinian coral Porites lutea.</title>
        <authorList>
            <person name="Zhang G."/>
            <person name="Wei Q."/>
            <person name="Cai L."/>
        </authorList>
    </citation>
    <scope>NUCLEOTIDE SEQUENCE</scope>
    <source>
        <strain evidence="2">E7-10</strain>
    </source>
</reference>
<sequence>MLAAHLGRIGCLAISGWPIPEKLPTDVDVIITTVDPEHREAVQGLIEQIEDLGPPIIALAEYEDPSTLQLVLELRAVSVIERPVKPFGLLTNLMIARDVWRRRWESVERVKDAENRHFALSKVAVAKIVIAEQQGLSDVDAHKSLQKMAMDTRSSLESSAERVIAEGAPPGLISALKKLAT</sequence>
<dbReference type="SMART" id="SM01012">
    <property type="entry name" value="ANTAR"/>
    <property type="match status" value="1"/>
</dbReference>
<dbReference type="InterPro" id="IPR036388">
    <property type="entry name" value="WH-like_DNA-bd_sf"/>
</dbReference>
<dbReference type="Gene3D" id="3.40.50.2300">
    <property type="match status" value="1"/>
</dbReference>
<proteinExistence type="predicted"/>
<dbReference type="InterPro" id="IPR005561">
    <property type="entry name" value="ANTAR"/>
</dbReference>
<evidence type="ECO:0000313" key="2">
    <source>
        <dbReference type="EMBL" id="MDA4848699.1"/>
    </source>
</evidence>
<dbReference type="SUPFAM" id="SSF52172">
    <property type="entry name" value="CheY-like"/>
    <property type="match status" value="1"/>
</dbReference>
<dbReference type="Gene3D" id="1.10.10.10">
    <property type="entry name" value="Winged helix-like DNA-binding domain superfamily/Winged helix DNA-binding domain"/>
    <property type="match status" value="1"/>
</dbReference>
<dbReference type="EMBL" id="JAPJZH010000028">
    <property type="protein sequence ID" value="MDA4848699.1"/>
    <property type="molecule type" value="Genomic_DNA"/>
</dbReference>
<feature type="domain" description="ANTAR" evidence="1">
    <location>
        <begin position="109"/>
        <end position="164"/>
    </location>
</feature>
<name>A0ABT4VVG7_9HYPH</name>
<dbReference type="InterPro" id="IPR008327">
    <property type="entry name" value="Sig_transdc_resp-reg_antiterm"/>
</dbReference>
<dbReference type="Pfam" id="PF21332">
    <property type="entry name" value="AmiR_N"/>
    <property type="match status" value="1"/>
</dbReference>
<accession>A0ABT4VVG7</accession>
<dbReference type="Pfam" id="PF03861">
    <property type="entry name" value="ANTAR"/>
    <property type="match status" value="1"/>
</dbReference>
<comment type="caution">
    <text evidence="2">The sequence shown here is derived from an EMBL/GenBank/DDBJ whole genome shotgun (WGS) entry which is preliminary data.</text>
</comment>
<organism evidence="2 3">
    <name type="scientific">Hoeflea poritis</name>
    <dbReference type="NCBI Taxonomy" id="2993659"/>
    <lineage>
        <taxon>Bacteria</taxon>
        <taxon>Pseudomonadati</taxon>
        <taxon>Pseudomonadota</taxon>
        <taxon>Alphaproteobacteria</taxon>
        <taxon>Hyphomicrobiales</taxon>
        <taxon>Rhizobiaceae</taxon>
        <taxon>Hoeflea</taxon>
    </lineage>
</organism>
<gene>
    <name evidence="2" type="ORF">OOZ53_25305</name>
</gene>
<evidence type="ECO:0000259" key="1">
    <source>
        <dbReference type="SMART" id="SM01012"/>
    </source>
</evidence>
<dbReference type="InterPro" id="IPR049021">
    <property type="entry name" value="AmiR_N"/>
</dbReference>
<dbReference type="PIRSF" id="PIRSF036382">
    <property type="entry name" value="RR_antiterm"/>
    <property type="match status" value="1"/>
</dbReference>
<dbReference type="Proteomes" id="UP001148313">
    <property type="component" value="Unassembled WGS sequence"/>
</dbReference>